<feature type="transmembrane region" description="Helical" evidence="1">
    <location>
        <begin position="132"/>
        <end position="155"/>
    </location>
</feature>
<dbReference type="Proteomes" id="UP000239366">
    <property type="component" value="Unassembled WGS sequence"/>
</dbReference>
<evidence type="ECO:0000313" key="2">
    <source>
        <dbReference type="EMBL" id="PQJ16053.1"/>
    </source>
</evidence>
<keyword evidence="3" id="KW-1185">Reference proteome</keyword>
<feature type="transmembrane region" description="Helical" evidence="1">
    <location>
        <begin position="7"/>
        <end position="24"/>
    </location>
</feature>
<dbReference type="EMBL" id="MQVX01000001">
    <property type="protein sequence ID" value="PQJ16053.1"/>
    <property type="molecule type" value="Genomic_DNA"/>
</dbReference>
<dbReference type="AlphaFoldDB" id="A0A2S7T7Z2"/>
<accession>A0A2S7T7Z2</accession>
<reference evidence="3" key="1">
    <citation type="submission" date="2016-11" db="EMBL/GenBank/DDBJ databases">
        <title>Trade-off between light-utilization and light-protection in marine flavobacteria.</title>
        <authorList>
            <person name="Kumagai Y."/>
            <person name="Yoshizawa S."/>
            <person name="Kogure K."/>
        </authorList>
    </citation>
    <scope>NUCLEOTIDE SEQUENCE [LARGE SCALE GENOMIC DNA]</scope>
    <source>
        <strain evidence="3">SG-18</strain>
    </source>
</reference>
<sequence length="158" mass="17912">MGKFKTEIKWGIIFVLTTLIWNFLEKSLGFHGENIAQHAVVSNFFMIPAFFIYVLGIREKREKDLGGTMTFKQGFIAGMIITLVVTVFTPLTQYLVSTVITPDYFQNKIDYSVEIETYTQEEAENVFNLQSYMVQSTLLAPAIGAVTSLLIALFMKKS</sequence>
<evidence type="ECO:0000313" key="3">
    <source>
        <dbReference type="Proteomes" id="UP000239366"/>
    </source>
</evidence>
<comment type="caution">
    <text evidence="2">The sequence shown here is derived from an EMBL/GenBank/DDBJ whole genome shotgun (WGS) entry which is preliminary data.</text>
</comment>
<organism evidence="2 3">
    <name type="scientific">Aureicoccus marinus</name>
    <dbReference type="NCBI Taxonomy" id="754435"/>
    <lineage>
        <taxon>Bacteria</taxon>
        <taxon>Pseudomonadati</taxon>
        <taxon>Bacteroidota</taxon>
        <taxon>Flavobacteriia</taxon>
        <taxon>Flavobacteriales</taxon>
        <taxon>Flavobacteriaceae</taxon>
        <taxon>Aureicoccus</taxon>
    </lineage>
</organism>
<gene>
    <name evidence="2" type="ORF">BST99_10245</name>
</gene>
<dbReference type="OrthoDB" id="5766000at2"/>
<evidence type="ECO:0000256" key="1">
    <source>
        <dbReference type="SAM" id="Phobius"/>
    </source>
</evidence>
<protein>
    <submittedName>
        <fullName evidence="2">DUF4199 domain-containing protein</fullName>
    </submittedName>
</protein>
<dbReference type="RefSeq" id="WP_105001722.1">
    <property type="nucleotide sequence ID" value="NZ_MQVX01000001.1"/>
</dbReference>
<keyword evidence="1" id="KW-0812">Transmembrane</keyword>
<dbReference type="Pfam" id="PF13858">
    <property type="entry name" value="DUF4199"/>
    <property type="match status" value="1"/>
</dbReference>
<proteinExistence type="predicted"/>
<dbReference type="InterPro" id="IPR025250">
    <property type="entry name" value="DUF4199"/>
</dbReference>
<feature type="transmembrane region" description="Helical" evidence="1">
    <location>
        <begin position="75"/>
        <end position="96"/>
    </location>
</feature>
<feature type="transmembrane region" description="Helical" evidence="1">
    <location>
        <begin position="36"/>
        <end position="55"/>
    </location>
</feature>
<name>A0A2S7T7Z2_9FLAO</name>
<keyword evidence="1" id="KW-1133">Transmembrane helix</keyword>
<keyword evidence="1" id="KW-0472">Membrane</keyword>